<evidence type="ECO:0000313" key="2">
    <source>
        <dbReference type="EMBL" id="KAF7763952.1"/>
    </source>
</evidence>
<sequence length="428" mass="47905">MATFATAVLHARDAPNSRSHLRHEASSSRGRSPGVFGWQTRIESHPSSRQSSPMPTPTLSPSDSFSQNRSFSGLPVHYPLKSQPAIRPDIYPPEIIWLRAEIPEYIDISTSNKSRPPMVQCLRGTDGKVLSSAQYSGIKEAVRLVFMQDLAPLALADEQRKPGTDIKRSMMWYKDNHRERWWSAIAKIEYYQEVISLCANHWKAEQLLSNTITSYTNMKARRTDSPSPSTGKHRRSPSTASSHKKRRTRSKATPAEHPGCDAERVDDLNMVSLDIISPIDIRDGAPGNGGGDPNSRNAETDAEIAQLRFMKVLSTYENLRRVLQNEYGTIQNARQLLNAMEASTDVNHQEPSPEVVEFVKQIEEADPSAEFSEDDRNEGWGHYQFTAGELTCSSVLRNWRAIGNTGMARRLIAAAVKTCRVARSVCEL</sequence>
<dbReference type="AlphaFoldDB" id="A0A8H7C6V0"/>
<comment type="caution">
    <text evidence="2">The sequence shown here is derived from an EMBL/GenBank/DDBJ whole genome shotgun (WGS) entry which is preliminary data.</text>
</comment>
<dbReference type="EMBL" id="JABXXO010000011">
    <property type="protein sequence ID" value="KAF7763952.1"/>
    <property type="molecule type" value="Genomic_DNA"/>
</dbReference>
<feature type="region of interest" description="Disordered" evidence="1">
    <location>
        <begin position="12"/>
        <end position="68"/>
    </location>
</feature>
<feature type="region of interest" description="Disordered" evidence="1">
    <location>
        <begin position="218"/>
        <end position="262"/>
    </location>
</feature>
<feature type="compositionally biased region" description="Basic residues" evidence="1">
    <location>
        <begin position="231"/>
        <end position="250"/>
    </location>
</feature>
<gene>
    <name evidence="2" type="ORF">Agabi119p4_8489</name>
</gene>
<organism evidence="2 3">
    <name type="scientific">Agaricus bisporus var. burnettii</name>
    <dbReference type="NCBI Taxonomy" id="192524"/>
    <lineage>
        <taxon>Eukaryota</taxon>
        <taxon>Fungi</taxon>
        <taxon>Dikarya</taxon>
        <taxon>Basidiomycota</taxon>
        <taxon>Agaricomycotina</taxon>
        <taxon>Agaricomycetes</taxon>
        <taxon>Agaricomycetidae</taxon>
        <taxon>Agaricales</taxon>
        <taxon>Agaricineae</taxon>
        <taxon>Agaricaceae</taxon>
        <taxon>Agaricus</taxon>
    </lineage>
</organism>
<accession>A0A8H7C6V0</accession>
<dbReference type="Proteomes" id="UP000629468">
    <property type="component" value="Unassembled WGS sequence"/>
</dbReference>
<evidence type="ECO:0000256" key="1">
    <source>
        <dbReference type="SAM" id="MobiDB-lite"/>
    </source>
</evidence>
<feature type="region of interest" description="Disordered" evidence="1">
    <location>
        <begin position="279"/>
        <end position="298"/>
    </location>
</feature>
<feature type="compositionally biased region" description="Low complexity" evidence="1">
    <location>
        <begin position="51"/>
        <end position="64"/>
    </location>
</feature>
<protein>
    <submittedName>
        <fullName evidence="2">Uncharacterized protein</fullName>
    </submittedName>
</protein>
<proteinExistence type="predicted"/>
<reference evidence="2 3" key="1">
    <citation type="journal article" name="Sci. Rep.">
        <title>Telomere-to-telomere assembled and centromere annotated genomes of the two main subspecies of the button mushroom Agaricus bisporus reveal especially polymorphic chromosome ends.</title>
        <authorList>
            <person name="Sonnenberg A.S.M."/>
            <person name="Sedaghat-Telgerd N."/>
            <person name="Lavrijssen B."/>
            <person name="Ohm R.A."/>
            <person name="Hendrickx P.M."/>
            <person name="Scholtmeijer K."/>
            <person name="Baars J.J.P."/>
            <person name="van Peer A."/>
        </authorList>
    </citation>
    <scope>NUCLEOTIDE SEQUENCE [LARGE SCALE GENOMIC DNA]</scope>
    <source>
        <strain evidence="2 3">H119_p4</strain>
    </source>
</reference>
<evidence type="ECO:0000313" key="3">
    <source>
        <dbReference type="Proteomes" id="UP000629468"/>
    </source>
</evidence>
<name>A0A8H7C6V0_AGABI</name>